<dbReference type="PANTHER" id="PTHR45947:SF3">
    <property type="entry name" value="SULFOQUINOVOSYL TRANSFERASE SQD2"/>
    <property type="match status" value="1"/>
</dbReference>
<dbReference type="AlphaFoldDB" id="A0A1H3IW57"/>
<sequence>MKIYLLCKRYYTGKDLINDRFGRLYHLPIQLNRLGAKIIVAAIDYRHSHVEQHELDGVVFRTLPITPTTLLGSLIKLWKNLRLDPPDILIASGDSHIGYLGLQLARKLGIPFIFDVYDYYPAFASNRILGMNAFFHKAVTNANLLLCASIPLMERLALLNANRLLIENGVDRHLFKRKKQNVTRLNLGLPAEAILIGYFGSIQSARGPLLIDACHQLRTEGFDLNLLLAGTLSRVSLTETWIHYLGAVPQEQVPELIAACDLVTVPYADNAFNAMCGACKIAEYLSCGKPVVATDIAGHREIFRDAPQSLCRPNVADMAEAIRRQLVNPQIAPFPASLEWKAIAKQLMKALDEIMLAKSVL</sequence>
<dbReference type="InterPro" id="IPR050194">
    <property type="entry name" value="Glycosyltransferase_grp1"/>
</dbReference>
<dbReference type="SUPFAM" id="SSF53756">
    <property type="entry name" value="UDP-Glycosyltransferase/glycogen phosphorylase"/>
    <property type="match status" value="1"/>
</dbReference>
<dbReference type="EMBL" id="FNOW01000049">
    <property type="protein sequence ID" value="SDY31993.1"/>
    <property type="molecule type" value="Genomic_DNA"/>
</dbReference>
<dbReference type="Proteomes" id="UP000198672">
    <property type="component" value="Unassembled WGS sequence"/>
</dbReference>
<keyword evidence="1" id="KW-0808">Transferase</keyword>
<organism evidence="1 2">
    <name type="scientific">Allochromatium warmingii</name>
    <name type="common">Chromatium warmingii</name>
    <dbReference type="NCBI Taxonomy" id="61595"/>
    <lineage>
        <taxon>Bacteria</taxon>
        <taxon>Pseudomonadati</taxon>
        <taxon>Pseudomonadota</taxon>
        <taxon>Gammaproteobacteria</taxon>
        <taxon>Chromatiales</taxon>
        <taxon>Chromatiaceae</taxon>
        <taxon>Allochromatium</taxon>
    </lineage>
</organism>
<name>A0A1H3IW57_ALLWA</name>
<reference evidence="2" key="1">
    <citation type="submission" date="2016-10" db="EMBL/GenBank/DDBJ databases">
        <authorList>
            <person name="Varghese N."/>
            <person name="Submissions S."/>
        </authorList>
    </citation>
    <scope>NUCLEOTIDE SEQUENCE [LARGE SCALE GENOMIC DNA]</scope>
    <source>
        <strain evidence="2">DSM 173</strain>
    </source>
</reference>
<dbReference type="GO" id="GO:0016757">
    <property type="term" value="F:glycosyltransferase activity"/>
    <property type="evidence" value="ECO:0007669"/>
    <property type="project" value="TreeGrafter"/>
</dbReference>
<proteinExistence type="predicted"/>
<keyword evidence="2" id="KW-1185">Reference proteome</keyword>
<evidence type="ECO:0000313" key="2">
    <source>
        <dbReference type="Proteomes" id="UP000198672"/>
    </source>
</evidence>
<protein>
    <submittedName>
        <fullName evidence="1">Glycosyltransferase involved in cell wall bisynthesis</fullName>
    </submittedName>
</protein>
<dbReference type="Gene3D" id="3.40.50.2000">
    <property type="entry name" value="Glycogen Phosphorylase B"/>
    <property type="match status" value="2"/>
</dbReference>
<dbReference type="Pfam" id="PF13692">
    <property type="entry name" value="Glyco_trans_1_4"/>
    <property type="match status" value="1"/>
</dbReference>
<gene>
    <name evidence="1" type="ORF">SAMN05421644_1492</name>
</gene>
<accession>A0A1H3IW57</accession>
<dbReference type="PANTHER" id="PTHR45947">
    <property type="entry name" value="SULFOQUINOVOSYL TRANSFERASE SQD2"/>
    <property type="match status" value="1"/>
</dbReference>
<dbReference type="RefSeq" id="WP_091335005.1">
    <property type="nucleotide sequence ID" value="NZ_FNOW01000049.1"/>
</dbReference>
<evidence type="ECO:0000313" key="1">
    <source>
        <dbReference type="EMBL" id="SDY31993.1"/>
    </source>
</evidence>
<dbReference type="STRING" id="61595.SAMN05421644_1492"/>
<dbReference type="OrthoDB" id="258796at2"/>